<comment type="cofactor">
    <cofactor evidence="10">
        <name>Zn(2+)</name>
        <dbReference type="ChEBI" id="CHEBI:29105"/>
    </cofactor>
    <text evidence="10">Binds 2 Zn(2+) ions per subunit.</text>
</comment>
<comment type="subcellular location">
    <subcellularLocation>
        <location evidence="1">Secreted</location>
    </subcellularLocation>
</comment>
<sequence length="600" mass="69004">MRKLFLVALFLVAVSCISIDNPILSKLRTEDLEYYSSEIKQTIEENIQQALQFKTCDACLIAFNMIAPSQVIAIREKLRAIAIKICNSFMDKDVCQGVMVDYFNSFVENFFSRYLTNDHVCVFLKACETKTEQVDFEAWKQMVLADKPAQDKQAAPKNPELFRVLHFTDLHTDLEYEVGSLADCDQPFCCRPESGDAPSDESKQAKYWGSNAKCDLPLRTVEALLIDSKTKGGDIDMIVWTGDNTSHDVWHQDQKNQTLPQQKISELIEKHFPDVPKFPIFGNHECFPADQYDYTVKDSTRWVREQSANMWKTWLESEALISLVANGYYSQYDPKTNVRVIATNTQACDMLNFYLISNNTDPAAQLEFIRKELYIAEQNQQKVFLIGHIPFGDNTCSSQWAMRIQVLIDRFENTIIGQFYGHTHNDHIEVVKSATGEDRSVGTIFIAPSGTTYSYQSPSYRIFAYENEKVSNYFQYRLDLEKANKNTQVSPVWDLAYDLKSEYGLKDVSNNEIYNFAFKTLVNNKNALQKYVDNYWTGSQKLIPKINSASKTKYTCMAQNVVFDDRLKCFGIYALTSYPDELLYKLIQVIQGPWLIKKSN</sequence>
<feature type="domain" description="Sphingomyelin phosphodiesterase C-terminal" evidence="14">
    <location>
        <begin position="456"/>
        <end position="560"/>
    </location>
</feature>
<dbReference type="EMBL" id="GG662589">
    <property type="protein sequence ID" value="EAR82947.2"/>
    <property type="molecule type" value="Genomic_DNA"/>
</dbReference>
<feature type="disulfide bond" evidence="11">
    <location>
        <begin position="348"/>
        <end position="396"/>
    </location>
</feature>
<proteinExistence type="inferred from homology"/>
<dbReference type="SUPFAM" id="SSF56300">
    <property type="entry name" value="Metallo-dependent phosphatases"/>
    <property type="match status" value="1"/>
</dbReference>
<feature type="chain" id="PRO_5004200646" description="Sphingomyelin phosphodiesterase" evidence="12">
    <location>
        <begin position="17"/>
        <end position="600"/>
    </location>
</feature>
<dbReference type="GO" id="GO:0005576">
    <property type="term" value="C:extracellular region"/>
    <property type="evidence" value="ECO:0007669"/>
    <property type="project" value="UniProtKB-SubCell"/>
</dbReference>
<dbReference type="InterPro" id="IPR041805">
    <property type="entry name" value="ASMase/PPN1_MPP"/>
</dbReference>
<evidence type="ECO:0000256" key="3">
    <source>
        <dbReference type="ARBA" id="ARBA00022525"/>
    </source>
</evidence>
<feature type="disulfide bond" evidence="11">
    <location>
        <begin position="184"/>
        <end position="189"/>
    </location>
</feature>
<keyword evidence="11" id="KW-1015">Disulfide bond</keyword>
<evidence type="ECO:0000256" key="7">
    <source>
        <dbReference type="ARBA" id="ARBA00022833"/>
    </source>
</evidence>
<organism evidence="15 16">
    <name type="scientific">Tetrahymena thermophila (strain SB210)</name>
    <dbReference type="NCBI Taxonomy" id="312017"/>
    <lineage>
        <taxon>Eukaryota</taxon>
        <taxon>Sar</taxon>
        <taxon>Alveolata</taxon>
        <taxon>Ciliophora</taxon>
        <taxon>Intramacronucleata</taxon>
        <taxon>Oligohymenophorea</taxon>
        <taxon>Hymenostomatida</taxon>
        <taxon>Tetrahymenina</taxon>
        <taxon>Tetrahymenidae</taxon>
        <taxon>Tetrahymena</taxon>
    </lineage>
</organism>
<evidence type="ECO:0000256" key="12">
    <source>
        <dbReference type="SAM" id="SignalP"/>
    </source>
</evidence>
<gene>
    <name evidence="15" type="ORF">TTHERM_01054320</name>
</gene>
<evidence type="ECO:0000259" key="14">
    <source>
        <dbReference type="Pfam" id="PF19272"/>
    </source>
</evidence>
<dbReference type="STRING" id="312017.Q22CB9"/>
<accession>Q22CB9</accession>
<dbReference type="GO" id="GO:0006685">
    <property type="term" value="P:sphingomyelin catabolic process"/>
    <property type="evidence" value="ECO:0007669"/>
    <property type="project" value="UniProtKB-UniRule"/>
</dbReference>
<dbReference type="PANTHER" id="PTHR10340">
    <property type="entry name" value="SPHINGOMYELIN PHOSPHODIESTERASE"/>
    <property type="match status" value="1"/>
</dbReference>
<dbReference type="InterPro" id="IPR011160">
    <property type="entry name" value="Sphingomy_PDE"/>
</dbReference>
<feature type="binding site" evidence="10">
    <location>
        <position position="388"/>
    </location>
    <ligand>
        <name>Zn(2+)</name>
        <dbReference type="ChEBI" id="CHEBI:29105"/>
        <label>2</label>
    </ligand>
</feature>
<dbReference type="eggNOG" id="KOG3770">
    <property type="taxonomic scope" value="Eukaryota"/>
</dbReference>
<dbReference type="InParanoid" id="Q22CB9"/>
<reference evidence="16" key="1">
    <citation type="journal article" date="2006" name="PLoS Biol.">
        <title>Macronuclear genome sequence of the ciliate Tetrahymena thermophila, a model eukaryote.</title>
        <authorList>
            <person name="Eisen J.A."/>
            <person name="Coyne R.S."/>
            <person name="Wu M."/>
            <person name="Wu D."/>
            <person name="Thiagarajan M."/>
            <person name="Wortman J.R."/>
            <person name="Badger J.H."/>
            <person name="Ren Q."/>
            <person name="Amedeo P."/>
            <person name="Jones K.M."/>
            <person name="Tallon L.J."/>
            <person name="Delcher A.L."/>
            <person name="Salzberg S.L."/>
            <person name="Silva J.C."/>
            <person name="Haas B.J."/>
            <person name="Majoros W.H."/>
            <person name="Farzad M."/>
            <person name="Carlton J.M."/>
            <person name="Smith R.K. Jr."/>
            <person name="Garg J."/>
            <person name="Pearlman R.E."/>
            <person name="Karrer K.M."/>
            <person name="Sun L."/>
            <person name="Manning G."/>
            <person name="Elde N.C."/>
            <person name="Turkewitz A.P."/>
            <person name="Asai D.J."/>
            <person name="Wilkes D.E."/>
            <person name="Wang Y."/>
            <person name="Cai H."/>
            <person name="Collins K."/>
            <person name="Stewart B.A."/>
            <person name="Lee S.R."/>
            <person name="Wilamowska K."/>
            <person name="Weinberg Z."/>
            <person name="Ruzzo W.L."/>
            <person name="Wloga D."/>
            <person name="Gaertig J."/>
            <person name="Frankel J."/>
            <person name="Tsao C.-C."/>
            <person name="Gorovsky M.A."/>
            <person name="Keeling P.J."/>
            <person name="Waller R.F."/>
            <person name="Patron N.J."/>
            <person name="Cherry J.M."/>
            <person name="Stover N.A."/>
            <person name="Krieger C.J."/>
            <person name="del Toro C."/>
            <person name="Ryder H.F."/>
            <person name="Williamson S.C."/>
            <person name="Barbeau R.A."/>
            <person name="Hamilton E.P."/>
            <person name="Orias E."/>
        </authorList>
    </citation>
    <scope>NUCLEOTIDE SEQUENCE [LARGE SCALE GENOMIC DNA]</scope>
    <source>
        <strain evidence="16">SB210</strain>
    </source>
</reference>
<evidence type="ECO:0000256" key="2">
    <source>
        <dbReference type="ARBA" id="ARBA00008234"/>
    </source>
</evidence>
<feature type="disulfide bond" evidence="11">
    <location>
        <begin position="190"/>
        <end position="214"/>
    </location>
</feature>
<keyword evidence="6 9" id="KW-0378">Hydrolase</keyword>
<dbReference type="AlphaFoldDB" id="Q22CB9"/>
<dbReference type="HOGENOM" id="CLU_014743_3_0_1"/>
<dbReference type="InterPro" id="IPR029052">
    <property type="entry name" value="Metallo-depent_PP-like"/>
</dbReference>
<evidence type="ECO:0000256" key="9">
    <source>
        <dbReference type="PIRNR" id="PIRNR000948"/>
    </source>
</evidence>
<protein>
    <recommendedName>
        <fullName evidence="9">Sphingomyelin phosphodiesterase</fullName>
    </recommendedName>
</protein>
<keyword evidence="4 10" id="KW-0479">Metal-binding</keyword>
<evidence type="ECO:0000256" key="10">
    <source>
        <dbReference type="PIRSR" id="PIRSR000948-1"/>
    </source>
</evidence>
<dbReference type="Proteomes" id="UP000009168">
    <property type="component" value="Unassembled WGS sequence"/>
</dbReference>
<evidence type="ECO:0000313" key="16">
    <source>
        <dbReference type="Proteomes" id="UP000009168"/>
    </source>
</evidence>
<evidence type="ECO:0000313" key="15">
    <source>
        <dbReference type="EMBL" id="EAR82947.2"/>
    </source>
</evidence>
<dbReference type="PIRSF" id="PIRSF000948">
    <property type="entry name" value="Sphingomy_PDE"/>
    <property type="match status" value="1"/>
</dbReference>
<comment type="function">
    <text evidence="9">Converts sphingomyelin to ceramide.</text>
</comment>
<keyword evidence="7 10" id="KW-0862">Zinc</keyword>
<evidence type="ECO:0000256" key="11">
    <source>
        <dbReference type="PIRSR" id="PIRSR000948-2"/>
    </source>
</evidence>
<dbReference type="RefSeq" id="XP_001030610.2">
    <property type="nucleotide sequence ID" value="XM_001030610.3"/>
</dbReference>
<dbReference type="PANTHER" id="PTHR10340:SF57">
    <property type="entry name" value="METALLOPHOS DOMAIN-CONTAINING PROTEIN"/>
    <property type="match status" value="1"/>
</dbReference>
<feature type="binding site" evidence="10">
    <location>
        <position position="424"/>
    </location>
    <ligand>
        <name>Zn(2+)</name>
        <dbReference type="ChEBI" id="CHEBI:29105"/>
        <label>1</label>
    </ligand>
</feature>
<feature type="domain" description="Calcineurin-like phosphoesterase" evidence="13">
    <location>
        <begin position="162"/>
        <end position="425"/>
    </location>
</feature>
<dbReference type="OrthoDB" id="282973at2759"/>
<feature type="binding site" evidence="10">
    <location>
        <position position="283"/>
    </location>
    <ligand>
        <name>Zn(2+)</name>
        <dbReference type="ChEBI" id="CHEBI:29105"/>
        <label>2</label>
    </ligand>
</feature>
<feature type="binding site" evidence="10">
    <location>
        <position position="169"/>
    </location>
    <ligand>
        <name>Zn(2+)</name>
        <dbReference type="ChEBI" id="CHEBI:29105"/>
        <label>1</label>
    </ligand>
</feature>
<evidence type="ECO:0000256" key="4">
    <source>
        <dbReference type="ARBA" id="ARBA00022723"/>
    </source>
</evidence>
<dbReference type="GeneID" id="7836352"/>
<feature type="binding site" evidence="10">
    <location>
        <position position="422"/>
    </location>
    <ligand>
        <name>Zn(2+)</name>
        <dbReference type="ChEBI" id="CHEBI:29105"/>
        <label>2</label>
    </ligand>
</feature>
<evidence type="ECO:0000256" key="6">
    <source>
        <dbReference type="ARBA" id="ARBA00022801"/>
    </source>
</evidence>
<dbReference type="GO" id="GO:0016020">
    <property type="term" value="C:membrane"/>
    <property type="evidence" value="ECO:0007669"/>
    <property type="project" value="GOC"/>
</dbReference>
<feature type="signal peptide" evidence="12">
    <location>
        <begin position="1"/>
        <end position="16"/>
    </location>
</feature>
<feature type="disulfide bond" evidence="11">
    <location>
        <begin position="86"/>
        <end position="95"/>
    </location>
</feature>
<dbReference type="Pfam" id="PF00149">
    <property type="entry name" value="Metallophos"/>
    <property type="match status" value="1"/>
</dbReference>
<keyword evidence="3" id="KW-0964">Secreted</keyword>
<dbReference type="GO" id="GO:0016798">
    <property type="term" value="F:hydrolase activity, acting on glycosyl bonds"/>
    <property type="evidence" value="ECO:0007669"/>
    <property type="project" value="UniProtKB-KW"/>
</dbReference>
<feature type="binding site" evidence="10">
    <location>
        <position position="171"/>
    </location>
    <ligand>
        <name>Zn(2+)</name>
        <dbReference type="ChEBI" id="CHEBI:29105"/>
        <label>1</label>
    </ligand>
</feature>
<keyword evidence="9" id="KW-0326">Glycosidase</keyword>
<feature type="binding site" evidence="10">
    <location>
        <position position="243"/>
    </location>
    <ligand>
        <name>Zn(2+)</name>
        <dbReference type="ChEBI" id="CHEBI:29105"/>
        <label>1</label>
    </ligand>
</feature>
<evidence type="ECO:0000256" key="1">
    <source>
        <dbReference type="ARBA" id="ARBA00004613"/>
    </source>
</evidence>
<dbReference type="Gene3D" id="3.60.21.10">
    <property type="match status" value="1"/>
</dbReference>
<keyword evidence="16" id="KW-1185">Reference proteome</keyword>
<comment type="similarity">
    <text evidence="2 9">Belongs to the acid sphingomyelinase family.</text>
</comment>
<name>Q22CB9_TETTS</name>
<evidence type="ECO:0000256" key="8">
    <source>
        <dbReference type="ARBA" id="ARBA00023180"/>
    </source>
</evidence>
<dbReference type="PROSITE" id="PS51257">
    <property type="entry name" value="PROKAR_LIPOPROTEIN"/>
    <property type="match status" value="1"/>
</dbReference>
<dbReference type="InterPro" id="IPR045473">
    <property type="entry name" value="ASM_C"/>
</dbReference>
<dbReference type="CDD" id="cd00842">
    <property type="entry name" value="MPP_ASMase"/>
    <property type="match status" value="1"/>
</dbReference>
<feature type="binding site" evidence="10">
    <location>
        <position position="243"/>
    </location>
    <ligand>
        <name>Zn(2+)</name>
        <dbReference type="ChEBI" id="CHEBI:29105"/>
        <label>2</label>
    </ligand>
</feature>
<keyword evidence="5 12" id="KW-0732">Signal</keyword>
<dbReference type="InterPro" id="IPR004843">
    <property type="entry name" value="Calcineurin-like_PHP"/>
</dbReference>
<dbReference type="KEGG" id="tet:TTHERM_01054320"/>
<keyword evidence="8" id="KW-0325">Glycoprotein</keyword>
<evidence type="ECO:0000256" key="5">
    <source>
        <dbReference type="ARBA" id="ARBA00022729"/>
    </source>
</evidence>
<dbReference type="GO" id="GO:0004767">
    <property type="term" value="F:sphingomyelin phosphodiesterase activity"/>
    <property type="evidence" value="ECO:0007669"/>
    <property type="project" value="UniProtKB-UniRule"/>
</dbReference>
<evidence type="ECO:0000259" key="13">
    <source>
        <dbReference type="Pfam" id="PF00149"/>
    </source>
</evidence>
<feature type="disulfide bond" evidence="11">
    <location>
        <begin position="59"/>
        <end position="121"/>
    </location>
</feature>
<dbReference type="Pfam" id="PF19272">
    <property type="entry name" value="ASMase_C"/>
    <property type="match status" value="1"/>
</dbReference>
<dbReference type="GO" id="GO:0046872">
    <property type="term" value="F:metal ion binding"/>
    <property type="evidence" value="ECO:0007669"/>
    <property type="project" value="UniProtKB-KW"/>
</dbReference>